<proteinExistence type="predicted"/>
<dbReference type="PRINTS" id="PR00138">
    <property type="entry name" value="MATRIXIN"/>
</dbReference>
<dbReference type="GO" id="GO:0008270">
    <property type="term" value="F:zinc ion binding"/>
    <property type="evidence" value="ECO:0007669"/>
    <property type="project" value="InterPro"/>
</dbReference>
<evidence type="ECO:0000313" key="10">
    <source>
        <dbReference type="EMBL" id="KAK0724993.1"/>
    </source>
</evidence>
<feature type="binding site" evidence="7">
    <location>
        <position position="196"/>
    </location>
    <ligand>
        <name>Zn(2+)</name>
        <dbReference type="ChEBI" id="CHEBI:29105"/>
        <label>1</label>
    </ligand>
</feature>
<feature type="binding site" evidence="7">
    <location>
        <position position="234"/>
    </location>
    <ligand>
        <name>Zn(2+)</name>
        <dbReference type="ChEBI" id="CHEBI:29105"/>
        <label>2</label>
        <note>catalytic</note>
    </ligand>
</feature>
<comment type="cofactor">
    <cofactor evidence="7">
        <name>Zn(2+)</name>
        <dbReference type="ChEBI" id="CHEBI:29105"/>
    </cofactor>
    <text evidence="7">Binds 2 Zn(2+) ions per subunit.</text>
</comment>
<evidence type="ECO:0000256" key="8">
    <source>
        <dbReference type="SAM" id="MobiDB-lite"/>
    </source>
</evidence>
<keyword evidence="3" id="KW-0378">Hydrolase</keyword>
<keyword evidence="2 7" id="KW-0479">Metal-binding</keyword>
<feature type="binding site" evidence="7">
    <location>
        <position position="172"/>
    </location>
    <ligand>
        <name>Zn(2+)</name>
        <dbReference type="ChEBI" id="CHEBI:29105"/>
        <label>1</label>
    </ligand>
</feature>
<protein>
    <recommendedName>
        <fullName evidence="9">Peptidase metallopeptidase domain-containing protein</fullName>
    </recommendedName>
</protein>
<dbReference type="GO" id="GO:0031012">
    <property type="term" value="C:extracellular matrix"/>
    <property type="evidence" value="ECO:0007669"/>
    <property type="project" value="InterPro"/>
</dbReference>
<dbReference type="Gene3D" id="3.40.390.10">
    <property type="entry name" value="Collagenase (Catalytic Domain)"/>
    <property type="match status" value="1"/>
</dbReference>
<keyword evidence="7" id="KW-0106">Calcium</keyword>
<dbReference type="InterPro" id="IPR021190">
    <property type="entry name" value="Pept_M10A"/>
</dbReference>
<evidence type="ECO:0000256" key="7">
    <source>
        <dbReference type="PIRSR" id="PIRSR621190-2"/>
    </source>
</evidence>
<evidence type="ECO:0000256" key="4">
    <source>
        <dbReference type="ARBA" id="ARBA00022833"/>
    </source>
</evidence>
<keyword evidence="11" id="KW-1185">Reference proteome</keyword>
<keyword evidence="4 7" id="KW-0862">Zinc</keyword>
<dbReference type="PANTHER" id="PTHR10201">
    <property type="entry name" value="MATRIX METALLOPROTEINASE"/>
    <property type="match status" value="1"/>
</dbReference>
<dbReference type="AlphaFoldDB" id="A0AA40AZS1"/>
<dbReference type="SMART" id="SM00235">
    <property type="entry name" value="ZnMc"/>
    <property type="match status" value="1"/>
</dbReference>
<evidence type="ECO:0000256" key="1">
    <source>
        <dbReference type="ARBA" id="ARBA00022670"/>
    </source>
</evidence>
<feature type="binding site" evidence="7">
    <location>
        <position position="216"/>
    </location>
    <ligand>
        <name>Zn(2+)</name>
        <dbReference type="ChEBI" id="CHEBI:29105"/>
        <label>2</label>
        <note>catalytic</note>
    </ligand>
</feature>
<dbReference type="Pfam" id="PF00413">
    <property type="entry name" value="Peptidase_M10"/>
    <property type="match status" value="1"/>
</dbReference>
<dbReference type="InterPro" id="IPR006026">
    <property type="entry name" value="Peptidase_Metallo"/>
</dbReference>
<evidence type="ECO:0000256" key="3">
    <source>
        <dbReference type="ARBA" id="ARBA00022801"/>
    </source>
</evidence>
<evidence type="ECO:0000313" key="11">
    <source>
        <dbReference type="Proteomes" id="UP001172102"/>
    </source>
</evidence>
<organism evidence="10 11">
    <name type="scientific">Lasiosphaeris hirsuta</name>
    <dbReference type="NCBI Taxonomy" id="260670"/>
    <lineage>
        <taxon>Eukaryota</taxon>
        <taxon>Fungi</taxon>
        <taxon>Dikarya</taxon>
        <taxon>Ascomycota</taxon>
        <taxon>Pezizomycotina</taxon>
        <taxon>Sordariomycetes</taxon>
        <taxon>Sordariomycetidae</taxon>
        <taxon>Sordariales</taxon>
        <taxon>Lasiosphaeriaceae</taxon>
        <taxon>Lasiosphaeris</taxon>
    </lineage>
</organism>
<feature type="binding site" evidence="7">
    <location>
        <position position="226"/>
    </location>
    <ligand>
        <name>Zn(2+)</name>
        <dbReference type="ChEBI" id="CHEBI:29105"/>
        <label>2</label>
        <note>catalytic</note>
    </ligand>
</feature>
<dbReference type="InterPro" id="IPR036365">
    <property type="entry name" value="PGBD-like_sf"/>
</dbReference>
<dbReference type="InterPro" id="IPR024079">
    <property type="entry name" value="MetalloPept_cat_dom_sf"/>
</dbReference>
<evidence type="ECO:0000256" key="5">
    <source>
        <dbReference type="ARBA" id="ARBA00023049"/>
    </source>
</evidence>
<name>A0AA40AZS1_9PEZI</name>
<sequence length="546" mass="60301">MDNPGPLTQATWPGAWARARSWLEAFGYVAPNVELTAQDMASALKSAQAFGNIPITGEYDEATKKLFAEERCGNRDVDAPVAGPAGPPTFVLNGVVRDHLDLRYALSDLSQHKSALECRETILYAFYAWSAVAPFTFTEDSSGAPVDILIRWGQNLQHLNCPSPFNPNTNAHTMQPAPGPNPQTSPSDATCRGQIHFSDDRVKDMSLDRMTAVAIHEIGHALGLSHSYILGSWMHSSANLDLHYDDIAGLRTLYNPLQPALQATRADLFQLLPNGLLYHRRAAPRNGWEIIDNNPRNTQLLTSATTLYCLHADPLHIYQYGGAPWQWRCITDFPDTRSAAATATRLYVRRQDVLTPVWRYSGAAREWAAVETDPPSLNALKVRDLAASGRDPNARVFLRCATGRVFLLNDRDGGAATLEDVYTPASESEQAVQIVFSDQSLYVRQKSGAIMHLVDVNVALAKREWREVDKDASNVDMACASGILFFRRSDKTLWQYLGHSHQDAAVPLTTYVKLVDSNVWNLSVAALDNGALFVVRSGGEVWQLVT</sequence>
<dbReference type="EMBL" id="JAUKUA010000002">
    <property type="protein sequence ID" value="KAK0724993.1"/>
    <property type="molecule type" value="Genomic_DNA"/>
</dbReference>
<reference evidence="10" key="1">
    <citation type="submission" date="2023-06" db="EMBL/GenBank/DDBJ databases">
        <title>Genome-scale phylogeny and comparative genomics of the fungal order Sordariales.</title>
        <authorList>
            <consortium name="Lawrence Berkeley National Laboratory"/>
            <person name="Hensen N."/>
            <person name="Bonometti L."/>
            <person name="Westerberg I."/>
            <person name="Brannstrom I.O."/>
            <person name="Guillou S."/>
            <person name="Cros-Aarteil S."/>
            <person name="Calhoun S."/>
            <person name="Haridas S."/>
            <person name="Kuo A."/>
            <person name="Mondo S."/>
            <person name="Pangilinan J."/>
            <person name="Riley R."/>
            <person name="Labutti K."/>
            <person name="Andreopoulos B."/>
            <person name="Lipzen A."/>
            <person name="Chen C."/>
            <person name="Yanf M."/>
            <person name="Daum C."/>
            <person name="Ng V."/>
            <person name="Clum A."/>
            <person name="Steindorff A."/>
            <person name="Ohm R."/>
            <person name="Martin F."/>
            <person name="Silar P."/>
            <person name="Natvig D."/>
            <person name="Lalanne C."/>
            <person name="Gautier V."/>
            <person name="Ament-Velasquez S.L."/>
            <person name="Kruys A."/>
            <person name="Hutchinson M.I."/>
            <person name="Powell A.J."/>
            <person name="Barry K."/>
            <person name="Miller A.N."/>
            <person name="Grigoriev I.V."/>
            <person name="Debuchy R."/>
            <person name="Gladieux P."/>
            <person name="Thoren M.H."/>
            <person name="Johannesson H."/>
        </authorList>
    </citation>
    <scope>NUCLEOTIDE SEQUENCE</scope>
    <source>
        <strain evidence="10">SMH4607-1</strain>
    </source>
</reference>
<evidence type="ECO:0000259" key="9">
    <source>
        <dbReference type="SMART" id="SM00235"/>
    </source>
</evidence>
<dbReference type="SUPFAM" id="SSF55486">
    <property type="entry name" value="Metalloproteases ('zincins'), catalytic domain"/>
    <property type="match status" value="1"/>
</dbReference>
<gene>
    <name evidence="10" type="ORF">B0H67DRAFT_641465</name>
</gene>
<keyword evidence="5" id="KW-0482">Metalloprotease</keyword>
<feature type="binding site" evidence="7">
    <location>
        <position position="220"/>
    </location>
    <ligand>
        <name>Zn(2+)</name>
        <dbReference type="ChEBI" id="CHEBI:29105"/>
        <label>2</label>
        <note>catalytic</note>
    </ligand>
</feature>
<feature type="binding site" evidence="7">
    <location>
        <position position="199"/>
    </location>
    <ligand>
        <name>Ca(2+)</name>
        <dbReference type="ChEBI" id="CHEBI:29108"/>
        <label>1</label>
    </ligand>
</feature>
<feature type="binding site" evidence="7">
    <location>
        <position position="147"/>
    </location>
    <ligand>
        <name>Ca(2+)</name>
        <dbReference type="ChEBI" id="CHEBI:29108"/>
        <label>2</label>
    </ligand>
</feature>
<comment type="caution">
    <text evidence="10">The sequence shown here is derived from an EMBL/GenBank/DDBJ whole genome shotgun (WGS) entry which is preliminary data.</text>
</comment>
<feature type="binding site" description="in inhibited form" evidence="7">
    <location>
        <position position="72"/>
    </location>
    <ligand>
        <name>Zn(2+)</name>
        <dbReference type="ChEBI" id="CHEBI:29105"/>
        <label>2</label>
        <note>catalytic</note>
    </ligand>
</feature>
<keyword evidence="1" id="KW-0645">Protease</keyword>
<dbReference type="SUPFAM" id="SSF47090">
    <property type="entry name" value="PGBD-like"/>
    <property type="match status" value="1"/>
</dbReference>
<evidence type="ECO:0000256" key="6">
    <source>
        <dbReference type="PIRSR" id="PIRSR621190-1"/>
    </source>
</evidence>
<dbReference type="InterPro" id="IPR001818">
    <property type="entry name" value="Pept_M10_metallopeptidase"/>
</dbReference>
<dbReference type="GO" id="GO:0006508">
    <property type="term" value="P:proteolysis"/>
    <property type="evidence" value="ECO:0007669"/>
    <property type="project" value="UniProtKB-KW"/>
</dbReference>
<accession>A0AA40AZS1</accession>
<dbReference type="Proteomes" id="UP001172102">
    <property type="component" value="Unassembled WGS sequence"/>
</dbReference>
<dbReference type="GO" id="GO:0004222">
    <property type="term" value="F:metalloendopeptidase activity"/>
    <property type="evidence" value="ECO:0007669"/>
    <property type="project" value="InterPro"/>
</dbReference>
<feature type="active site" evidence="6">
    <location>
        <position position="217"/>
    </location>
</feature>
<comment type="cofactor">
    <cofactor evidence="7">
        <name>Ca(2+)</name>
        <dbReference type="ChEBI" id="CHEBI:29108"/>
    </cofactor>
    <text evidence="7">Can bind about 5 Ca(2+) ions per subunit.</text>
</comment>
<evidence type="ECO:0000256" key="2">
    <source>
        <dbReference type="ARBA" id="ARBA00022723"/>
    </source>
</evidence>
<feature type="domain" description="Peptidase metallopeptidase" evidence="9">
    <location>
        <begin position="93"/>
        <end position="256"/>
    </location>
</feature>
<feature type="region of interest" description="Disordered" evidence="8">
    <location>
        <begin position="164"/>
        <end position="190"/>
    </location>
</feature>
<dbReference type="PANTHER" id="PTHR10201:SF323">
    <property type="entry name" value="MATRIX METALLOPROTEINASE-21"/>
    <property type="match status" value="1"/>
</dbReference>